<dbReference type="Gene3D" id="4.10.400.10">
    <property type="entry name" value="Low-density Lipoprotein Receptor"/>
    <property type="match status" value="1"/>
</dbReference>
<dbReference type="EMBL" id="KK122204">
    <property type="protein sequence ID" value="KFM82225.1"/>
    <property type="molecule type" value="Genomic_DNA"/>
</dbReference>
<protein>
    <submittedName>
        <fullName evidence="2">Uncharacterized protein</fullName>
    </submittedName>
</protein>
<organism evidence="2 3">
    <name type="scientific">Stegodyphus mimosarum</name>
    <name type="common">African social velvet spider</name>
    <dbReference type="NCBI Taxonomy" id="407821"/>
    <lineage>
        <taxon>Eukaryota</taxon>
        <taxon>Metazoa</taxon>
        <taxon>Ecdysozoa</taxon>
        <taxon>Arthropoda</taxon>
        <taxon>Chelicerata</taxon>
        <taxon>Arachnida</taxon>
        <taxon>Araneae</taxon>
        <taxon>Araneomorphae</taxon>
        <taxon>Entelegynae</taxon>
        <taxon>Eresoidea</taxon>
        <taxon>Eresidae</taxon>
        <taxon>Stegodyphus</taxon>
    </lineage>
</organism>
<reference evidence="2 3" key="1">
    <citation type="submission" date="2013-11" db="EMBL/GenBank/DDBJ databases">
        <title>Genome sequencing of Stegodyphus mimosarum.</title>
        <authorList>
            <person name="Bechsgaard J."/>
        </authorList>
    </citation>
    <scope>NUCLEOTIDE SEQUENCE [LARGE SCALE GENOMIC DNA]</scope>
</reference>
<dbReference type="AlphaFoldDB" id="A0A087UXY6"/>
<proteinExistence type="predicted"/>
<dbReference type="STRING" id="407821.A0A087UXY6"/>
<feature type="non-terminal residue" evidence="2">
    <location>
        <position position="120"/>
    </location>
</feature>
<dbReference type="SUPFAM" id="SSF57424">
    <property type="entry name" value="LDL receptor-like module"/>
    <property type="match status" value="1"/>
</dbReference>
<dbReference type="Proteomes" id="UP000054359">
    <property type="component" value="Unassembled WGS sequence"/>
</dbReference>
<sequence>MLKVDSGHSTAHWHDIPCSLGKLSFHNWDDIDWGHGSNKPEAQTDSLFSISSYICKMQSDNSTGVIEGLSQLPPENEVESILLNLDKERYFICENEEIISIEFVCNFVKDCKNGSDEANC</sequence>
<gene>
    <name evidence="2" type="ORF">X975_13676</name>
</gene>
<keyword evidence="1" id="KW-1015">Disulfide bond</keyword>
<name>A0A087UXY6_STEMI</name>
<accession>A0A087UXY6</accession>
<evidence type="ECO:0000256" key="1">
    <source>
        <dbReference type="ARBA" id="ARBA00023157"/>
    </source>
</evidence>
<evidence type="ECO:0000313" key="2">
    <source>
        <dbReference type="EMBL" id="KFM82225.1"/>
    </source>
</evidence>
<evidence type="ECO:0000313" key="3">
    <source>
        <dbReference type="Proteomes" id="UP000054359"/>
    </source>
</evidence>
<dbReference type="InterPro" id="IPR036055">
    <property type="entry name" value="LDL_receptor-like_sf"/>
</dbReference>
<dbReference type="Pfam" id="PF00057">
    <property type="entry name" value="Ldl_recept_a"/>
    <property type="match status" value="1"/>
</dbReference>
<keyword evidence="3" id="KW-1185">Reference proteome</keyword>
<dbReference type="OrthoDB" id="10528801at2759"/>
<dbReference type="InterPro" id="IPR002172">
    <property type="entry name" value="LDrepeatLR_classA_rpt"/>
</dbReference>
<dbReference type="CDD" id="cd00112">
    <property type="entry name" value="LDLa"/>
    <property type="match status" value="1"/>
</dbReference>